<dbReference type="CDD" id="cd03811">
    <property type="entry name" value="GT4_GT28_WabH-like"/>
    <property type="match status" value="1"/>
</dbReference>
<dbReference type="Pfam" id="PF00534">
    <property type="entry name" value="Glycos_transf_1"/>
    <property type="match status" value="1"/>
</dbReference>
<feature type="domain" description="Glycosyl transferase family 1" evidence="1">
    <location>
        <begin position="225"/>
        <end position="370"/>
    </location>
</feature>
<dbReference type="Proteomes" id="UP000323393">
    <property type="component" value="Unassembled WGS sequence"/>
</dbReference>
<comment type="caution">
    <text evidence="2">The sequence shown here is derived from an EMBL/GenBank/DDBJ whole genome shotgun (WGS) entry which is preliminary data.</text>
</comment>
<sequence>MKKKILFVLPSLDAGGGQKSLVNLLTQIDSQNFQVDLYLIKSEGLFFNSLPKDVRVIEPTGSYLTFSKGFFPSIFSFIKTKDLKMIYFRIMLAIQNRLYRNKNKAEQRGWKYLNHFFEPLPQRYDVAIGYLEKSSIYFTVDKVNAEIKIGWIHTNYSDSGMDSEVDFRYFNKLNHIVTVSEECAHSLRKEFPPYKEKIFTIENIVSKKMILSLAKQNSDLKIFDNQNINILTIARLSHEKGIDLAIKSCSELVKKMSNIKWFIIGEGPEKEKLKKLIKKLNLEKNFLLLGLKENPYPYLNKADIYVQPSRYEGKSLAIDEAKILHRPIVITNFETAKDQIKNNENGLVVAMNENGLTEGIMSIITNKNLKIKLESGLSKEKHSNEEEVEKLYSLINS</sequence>
<reference evidence="2 3" key="1">
    <citation type="submission" date="2019-08" db="EMBL/GenBank/DDBJ databases">
        <title>Bacillus genomes from the desert of Cuatro Cienegas, Coahuila.</title>
        <authorList>
            <person name="Olmedo-Alvarez G."/>
        </authorList>
    </citation>
    <scope>NUCLEOTIDE SEQUENCE [LARGE SCALE GENOMIC DNA]</scope>
    <source>
        <strain evidence="2 3">CH88_3T</strain>
    </source>
</reference>
<proteinExistence type="predicted"/>
<evidence type="ECO:0000313" key="2">
    <source>
        <dbReference type="EMBL" id="TYS60078.1"/>
    </source>
</evidence>
<dbReference type="AlphaFoldDB" id="A0AA95B6T8"/>
<protein>
    <submittedName>
        <fullName evidence="2">Glycosyltransferase</fullName>
    </submittedName>
</protein>
<evidence type="ECO:0000313" key="3">
    <source>
        <dbReference type="Proteomes" id="UP000323393"/>
    </source>
</evidence>
<name>A0AA95B6T8_9BACI</name>
<dbReference type="SUPFAM" id="SSF53756">
    <property type="entry name" value="UDP-Glycosyltransferase/glycogen phosphorylase"/>
    <property type="match status" value="1"/>
</dbReference>
<dbReference type="PANTHER" id="PTHR12526">
    <property type="entry name" value="GLYCOSYLTRANSFERASE"/>
    <property type="match status" value="1"/>
</dbReference>
<dbReference type="GO" id="GO:0016757">
    <property type="term" value="F:glycosyltransferase activity"/>
    <property type="evidence" value="ECO:0007669"/>
    <property type="project" value="InterPro"/>
</dbReference>
<evidence type="ECO:0000259" key="1">
    <source>
        <dbReference type="Pfam" id="PF00534"/>
    </source>
</evidence>
<dbReference type="PANTHER" id="PTHR12526:SF630">
    <property type="entry name" value="GLYCOSYLTRANSFERASE"/>
    <property type="match status" value="1"/>
</dbReference>
<organism evidence="2 3">
    <name type="scientific">Sutcliffiella horikoshii</name>
    <dbReference type="NCBI Taxonomy" id="79883"/>
    <lineage>
        <taxon>Bacteria</taxon>
        <taxon>Bacillati</taxon>
        <taxon>Bacillota</taxon>
        <taxon>Bacilli</taxon>
        <taxon>Bacillales</taxon>
        <taxon>Bacillaceae</taxon>
        <taxon>Sutcliffiella</taxon>
    </lineage>
</organism>
<dbReference type="RefSeq" id="WP_148965531.1">
    <property type="nucleotide sequence ID" value="NZ_VTEU01000002.1"/>
</dbReference>
<accession>A0AA95B6T8</accession>
<dbReference type="InterPro" id="IPR001296">
    <property type="entry name" value="Glyco_trans_1"/>
</dbReference>
<gene>
    <name evidence="2" type="ORF">FZC74_07990</name>
</gene>
<dbReference type="EMBL" id="VTEU01000002">
    <property type="protein sequence ID" value="TYS60078.1"/>
    <property type="molecule type" value="Genomic_DNA"/>
</dbReference>
<dbReference type="Gene3D" id="3.40.50.2000">
    <property type="entry name" value="Glycogen Phosphorylase B"/>
    <property type="match status" value="2"/>
</dbReference>